<proteinExistence type="predicted"/>
<evidence type="ECO:0000313" key="2">
    <source>
        <dbReference type="Proteomes" id="UP000324222"/>
    </source>
</evidence>
<keyword evidence="2" id="KW-1185">Reference proteome</keyword>
<organism evidence="1 2">
    <name type="scientific">Portunus trituberculatus</name>
    <name type="common">Swimming crab</name>
    <name type="synonym">Neptunus trituberculatus</name>
    <dbReference type="NCBI Taxonomy" id="210409"/>
    <lineage>
        <taxon>Eukaryota</taxon>
        <taxon>Metazoa</taxon>
        <taxon>Ecdysozoa</taxon>
        <taxon>Arthropoda</taxon>
        <taxon>Crustacea</taxon>
        <taxon>Multicrustacea</taxon>
        <taxon>Malacostraca</taxon>
        <taxon>Eumalacostraca</taxon>
        <taxon>Eucarida</taxon>
        <taxon>Decapoda</taxon>
        <taxon>Pleocyemata</taxon>
        <taxon>Brachyura</taxon>
        <taxon>Eubrachyura</taxon>
        <taxon>Portunoidea</taxon>
        <taxon>Portunidae</taxon>
        <taxon>Portuninae</taxon>
        <taxon>Portunus</taxon>
    </lineage>
</organism>
<reference evidence="1 2" key="1">
    <citation type="submission" date="2019-05" db="EMBL/GenBank/DDBJ databases">
        <title>Another draft genome of Portunus trituberculatus and its Hox gene families provides insights of decapod evolution.</title>
        <authorList>
            <person name="Jeong J.-H."/>
            <person name="Song I."/>
            <person name="Kim S."/>
            <person name="Choi T."/>
            <person name="Kim D."/>
            <person name="Ryu S."/>
            <person name="Kim W."/>
        </authorList>
    </citation>
    <scope>NUCLEOTIDE SEQUENCE [LARGE SCALE GENOMIC DNA]</scope>
    <source>
        <tissue evidence="1">Muscle</tissue>
    </source>
</reference>
<gene>
    <name evidence="1" type="ORF">E2C01_024057</name>
</gene>
<name>A0A5B7EBL1_PORTR</name>
<dbReference type="AlphaFoldDB" id="A0A5B7EBL1"/>
<protein>
    <submittedName>
        <fullName evidence="1">Uncharacterized protein</fullName>
    </submittedName>
</protein>
<comment type="caution">
    <text evidence="1">The sequence shown here is derived from an EMBL/GenBank/DDBJ whole genome shotgun (WGS) entry which is preliminary data.</text>
</comment>
<accession>A0A5B7EBL1</accession>
<evidence type="ECO:0000313" key="1">
    <source>
        <dbReference type="EMBL" id="MPC30787.1"/>
    </source>
</evidence>
<dbReference type="EMBL" id="VSRR010002318">
    <property type="protein sequence ID" value="MPC30787.1"/>
    <property type="molecule type" value="Genomic_DNA"/>
</dbReference>
<sequence>MVPTKKVSHRALEDIKEIFKLFSITVGCDILQDKAQCIELHHTHDSNTECRSVFLVASRQGGREGWGRGVTSQSPV</sequence>
<dbReference type="Proteomes" id="UP000324222">
    <property type="component" value="Unassembled WGS sequence"/>
</dbReference>